<feature type="non-terminal residue" evidence="1">
    <location>
        <position position="1"/>
    </location>
</feature>
<dbReference type="AlphaFoldDB" id="A0A146KMG5"/>
<protein>
    <submittedName>
        <fullName evidence="1">Uncharacterized protein</fullName>
    </submittedName>
</protein>
<evidence type="ECO:0000313" key="1">
    <source>
        <dbReference type="EMBL" id="JAP96516.1"/>
    </source>
</evidence>
<reference evidence="1" key="1">
    <citation type="submission" date="2015-07" db="EMBL/GenBank/DDBJ databases">
        <title>Adaptation to a free-living lifestyle via gene acquisitions in the diplomonad Trepomonas sp. PC1.</title>
        <authorList>
            <person name="Xu F."/>
            <person name="Jerlstrom-Hultqvist J."/>
            <person name="Kolisko M."/>
            <person name="Simpson A.G.B."/>
            <person name="Roger A.J."/>
            <person name="Svard S.G."/>
            <person name="Andersson J.O."/>
        </authorList>
    </citation>
    <scope>NUCLEOTIDE SEQUENCE</scope>
    <source>
        <strain evidence="1">PC1</strain>
    </source>
</reference>
<sequence length="115" mass="13738">ADFRPETIIKMAKEGKEYNFKIQKQNQDLAMEHHINSIKKEELPKMSFNDYTQTIGPKQTRNKFEQLLSDHRTQQQYNQEYQNKLNESQRGFARKFGEFSNEVERNINAGVLKRK</sequence>
<dbReference type="EMBL" id="GDID01000090">
    <property type="protein sequence ID" value="JAP96516.1"/>
    <property type="molecule type" value="Transcribed_RNA"/>
</dbReference>
<gene>
    <name evidence="1" type="ORF">TPC1_10122</name>
</gene>
<accession>A0A146KMG5</accession>
<name>A0A146KMG5_9EUKA</name>
<proteinExistence type="predicted"/>
<organism evidence="1">
    <name type="scientific">Trepomonas sp. PC1</name>
    <dbReference type="NCBI Taxonomy" id="1076344"/>
    <lineage>
        <taxon>Eukaryota</taxon>
        <taxon>Metamonada</taxon>
        <taxon>Diplomonadida</taxon>
        <taxon>Hexamitidae</taxon>
        <taxon>Hexamitinae</taxon>
        <taxon>Trepomonas</taxon>
    </lineage>
</organism>